<dbReference type="RefSeq" id="XP_007838001.1">
    <property type="nucleotide sequence ID" value="XM_007839810.1"/>
</dbReference>
<sequence>MDLTIPIDVDEFIVSPQRPARTDGSLDVARCIALHNYLVQYGWQSDGRALQDLQPQNYFEHHGDEADQVRDRLDTSLIAFLEAAAIPSEPLPLYFWVSGLCEPSDVFVAQEMMPEDEEDRFLTLYATNDGMGEHPAGLIYDQRRHRAAMSLGIEDFEYTHPVEEHEELWHPLETVLSQWISLIQLGKITASQDEAPNEKYGPWIWQPYSMAQVDDAVASFHRLVAAIEQRMPIDSPIDAQTSRLLFSEADLDAALVPKDCFARHFLARLASPRFRAIAPGLIIPHDAAAFEASQKFTKMDATSEYGLVVPPVLLFAAADGATVNFDSLNRYVSLNPFCKAFRDGVSHGDHSIPAGLYSESVERFKIDNAEEGFRLLLPFSLREHGEESGARKSDGTLMEEGSIAELFQHGYKPFGGEWWRAQRLSRLFDLWTSLINDGTWTVGPEGVEGTIDLFRDAAYGSTRNYMIAPSW</sequence>
<dbReference type="eggNOG" id="ENOG502SJDA">
    <property type="taxonomic scope" value="Eukaryota"/>
</dbReference>
<dbReference type="EMBL" id="KI912116">
    <property type="protein sequence ID" value="ETS77355.1"/>
    <property type="molecule type" value="Genomic_DNA"/>
</dbReference>
<dbReference type="AlphaFoldDB" id="W3WU25"/>
<organism evidence="1 2">
    <name type="scientific">Pestalotiopsis fici (strain W106-1 / CGMCC3.15140)</name>
    <dbReference type="NCBI Taxonomy" id="1229662"/>
    <lineage>
        <taxon>Eukaryota</taxon>
        <taxon>Fungi</taxon>
        <taxon>Dikarya</taxon>
        <taxon>Ascomycota</taxon>
        <taxon>Pezizomycotina</taxon>
        <taxon>Sordariomycetes</taxon>
        <taxon>Xylariomycetidae</taxon>
        <taxon>Amphisphaeriales</taxon>
        <taxon>Sporocadaceae</taxon>
        <taxon>Pestalotiopsis</taxon>
    </lineage>
</organism>
<reference evidence="2" key="1">
    <citation type="journal article" date="2015" name="BMC Genomics">
        <title>Genomic and transcriptomic analysis of the endophytic fungus Pestalotiopsis fici reveals its lifestyle and high potential for synthesis of natural products.</title>
        <authorList>
            <person name="Wang X."/>
            <person name="Zhang X."/>
            <person name="Liu L."/>
            <person name="Xiang M."/>
            <person name="Wang W."/>
            <person name="Sun X."/>
            <person name="Che Y."/>
            <person name="Guo L."/>
            <person name="Liu G."/>
            <person name="Guo L."/>
            <person name="Wang C."/>
            <person name="Yin W.B."/>
            <person name="Stadler M."/>
            <person name="Zhang X."/>
            <person name="Liu X."/>
        </authorList>
    </citation>
    <scope>NUCLEOTIDE SEQUENCE [LARGE SCALE GENOMIC DNA]</scope>
    <source>
        <strain evidence="2">W106-1 / CGMCC3.15140</strain>
    </source>
</reference>
<dbReference type="InParanoid" id="W3WU25"/>
<evidence type="ECO:0000313" key="1">
    <source>
        <dbReference type="EMBL" id="ETS77355.1"/>
    </source>
</evidence>
<dbReference type="OrthoDB" id="3029470at2759"/>
<dbReference type="OMA" id="ILTQWIY"/>
<keyword evidence="2" id="KW-1185">Reference proteome</keyword>
<evidence type="ECO:0000313" key="2">
    <source>
        <dbReference type="Proteomes" id="UP000030651"/>
    </source>
</evidence>
<dbReference type="HOGENOM" id="CLU_024460_0_0_1"/>
<dbReference type="STRING" id="1229662.W3WU25"/>
<protein>
    <submittedName>
        <fullName evidence="1">Uncharacterized protein</fullName>
    </submittedName>
</protein>
<proteinExistence type="predicted"/>
<dbReference type="KEGG" id="pfy:PFICI_11229"/>
<dbReference type="Proteomes" id="UP000030651">
    <property type="component" value="Unassembled WGS sequence"/>
</dbReference>
<accession>W3WU25</accession>
<name>W3WU25_PESFW</name>
<dbReference type="GeneID" id="19276242"/>
<gene>
    <name evidence="1" type="ORF">PFICI_11229</name>
</gene>